<feature type="transmembrane region" description="Helical" evidence="1">
    <location>
        <begin position="7"/>
        <end position="28"/>
    </location>
</feature>
<dbReference type="EMBL" id="VUNM01000030">
    <property type="protein sequence ID" value="MST89965.1"/>
    <property type="molecule type" value="Genomic_DNA"/>
</dbReference>
<sequence length="193" mass="21770">MKQLSRQAFITFFFIAMVIFIVAGYLYISRRKVPAVTSRYQYEVVLNDAELKAKNLGVVNAQKSPIAYQKQTITLHKKEKLCGFSIDQPITLEKIMQLKGPNQQDKVGKQDANSVAYELVVVGDLVRQTNLQTKKSEVIVVNARVSSVRIPLVLNKQTATIANSDNTKTKTISLDELNQSLDDVEKRKNLIAW</sequence>
<reference evidence="2 3" key="1">
    <citation type="submission" date="2019-08" db="EMBL/GenBank/DDBJ databases">
        <title>In-depth cultivation of the pig gut microbiome towards novel bacterial diversity and tailored functional studies.</title>
        <authorList>
            <person name="Wylensek D."/>
            <person name="Hitch T.C.A."/>
            <person name="Clavel T."/>
        </authorList>
    </citation>
    <scope>NUCLEOTIDE SEQUENCE [LARGE SCALE GENOMIC DNA]</scope>
    <source>
        <strain evidence="2 3">CA-Schmier-601-WT-3</strain>
    </source>
</reference>
<evidence type="ECO:0000313" key="2">
    <source>
        <dbReference type="EMBL" id="MST89965.1"/>
    </source>
</evidence>
<name>A0A844FWJ4_9FIRM</name>
<keyword evidence="1" id="KW-0472">Membrane</keyword>
<keyword evidence="1" id="KW-0812">Transmembrane</keyword>
<evidence type="ECO:0000256" key="1">
    <source>
        <dbReference type="SAM" id="Phobius"/>
    </source>
</evidence>
<dbReference type="RefSeq" id="WP_154517965.1">
    <property type="nucleotide sequence ID" value="NZ_VUNM01000030.1"/>
</dbReference>
<keyword evidence="1" id="KW-1133">Transmembrane helix</keyword>
<proteinExistence type="predicted"/>
<dbReference type="AlphaFoldDB" id="A0A844FWJ4"/>
<gene>
    <name evidence="2" type="ORF">FYJ79_10350</name>
</gene>
<comment type="caution">
    <text evidence="2">The sequence shown here is derived from an EMBL/GenBank/DDBJ whole genome shotgun (WGS) entry which is preliminary data.</text>
</comment>
<organism evidence="2 3">
    <name type="scientific">Sharpea porci</name>
    <dbReference type="NCBI Taxonomy" id="2652286"/>
    <lineage>
        <taxon>Bacteria</taxon>
        <taxon>Bacillati</taxon>
        <taxon>Bacillota</taxon>
        <taxon>Erysipelotrichia</taxon>
        <taxon>Erysipelotrichales</taxon>
        <taxon>Coprobacillaceae</taxon>
        <taxon>Sharpea</taxon>
    </lineage>
</organism>
<dbReference type="Proteomes" id="UP000442619">
    <property type="component" value="Unassembled WGS sequence"/>
</dbReference>
<accession>A0A844FWJ4</accession>
<evidence type="ECO:0000313" key="3">
    <source>
        <dbReference type="Proteomes" id="UP000442619"/>
    </source>
</evidence>
<protein>
    <submittedName>
        <fullName evidence="2">Uncharacterized protein</fullName>
    </submittedName>
</protein>
<keyword evidence="3" id="KW-1185">Reference proteome</keyword>